<protein>
    <recommendedName>
        <fullName evidence="1">Tc1-like transposase DDE domain-containing protein</fullName>
    </recommendedName>
</protein>
<evidence type="ECO:0000313" key="3">
    <source>
        <dbReference type="Proteomes" id="UP000054196"/>
    </source>
</evidence>
<evidence type="ECO:0000313" key="2">
    <source>
        <dbReference type="EMBL" id="EIN04445.1"/>
    </source>
</evidence>
<dbReference type="EMBL" id="JH687554">
    <property type="protein sequence ID" value="EIN04445.1"/>
    <property type="molecule type" value="Genomic_DNA"/>
</dbReference>
<dbReference type="Gene3D" id="3.30.420.10">
    <property type="entry name" value="Ribonuclease H-like superfamily/Ribonuclease H"/>
    <property type="match status" value="1"/>
</dbReference>
<accession>R7S207</accession>
<dbReference type="Proteomes" id="UP000054196">
    <property type="component" value="Unassembled WGS sequence"/>
</dbReference>
<dbReference type="OrthoDB" id="2266637at2759"/>
<sequence length="70" mass="7979">LVFLPAYSPDLNPIEEAFSSIKAWIRANRDYVLGELEGDVRCDPRQMLYDAVFSVTPEKARGWFAHSGYV</sequence>
<dbReference type="AlphaFoldDB" id="R7S207"/>
<keyword evidence="3" id="KW-1185">Reference proteome</keyword>
<reference evidence="3" key="1">
    <citation type="journal article" date="2012" name="Science">
        <title>The Paleozoic origin of enzymatic lignin decomposition reconstructed from 31 fungal genomes.</title>
        <authorList>
            <person name="Floudas D."/>
            <person name="Binder M."/>
            <person name="Riley R."/>
            <person name="Barry K."/>
            <person name="Blanchette R.A."/>
            <person name="Henrissat B."/>
            <person name="Martinez A.T."/>
            <person name="Otillar R."/>
            <person name="Spatafora J.W."/>
            <person name="Yadav J.S."/>
            <person name="Aerts A."/>
            <person name="Benoit I."/>
            <person name="Boyd A."/>
            <person name="Carlson A."/>
            <person name="Copeland A."/>
            <person name="Coutinho P.M."/>
            <person name="de Vries R.P."/>
            <person name="Ferreira P."/>
            <person name="Findley K."/>
            <person name="Foster B."/>
            <person name="Gaskell J."/>
            <person name="Glotzer D."/>
            <person name="Gorecki P."/>
            <person name="Heitman J."/>
            <person name="Hesse C."/>
            <person name="Hori C."/>
            <person name="Igarashi K."/>
            <person name="Jurgens J.A."/>
            <person name="Kallen N."/>
            <person name="Kersten P."/>
            <person name="Kohler A."/>
            <person name="Kuees U."/>
            <person name="Kumar T.K.A."/>
            <person name="Kuo A."/>
            <person name="LaButti K."/>
            <person name="Larrondo L.F."/>
            <person name="Lindquist E."/>
            <person name="Ling A."/>
            <person name="Lombard V."/>
            <person name="Lucas S."/>
            <person name="Lundell T."/>
            <person name="Martin R."/>
            <person name="McLaughlin D.J."/>
            <person name="Morgenstern I."/>
            <person name="Morin E."/>
            <person name="Murat C."/>
            <person name="Nagy L.G."/>
            <person name="Nolan M."/>
            <person name="Ohm R.A."/>
            <person name="Patyshakuliyeva A."/>
            <person name="Rokas A."/>
            <person name="Ruiz-Duenas F.J."/>
            <person name="Sabat G."/>
            <person name="Salamov A."/>
            <person name="Samejima M."/>
            <person name="Schmutz J."/>
            <person name="Slot J.C."/>
            <person name="St John F."/>
            <person name="Stenlid J."/>
            <person name="Sun H."/>
            <person name="Sun S."/>
            <person name="Syed K."/>
            <person name="Tsang A."/>
            <person name="Wiebenga A."/>
            <person name="Young D."/>
            <person name="Pisabarro A."/>
            <person name="Eastwood D.C."/>
            <person name="Martin F."/>
            <person name="Cullen D."/>
            <person name="Grigoriev I.V."/>
            <person name="Hibbett D.S."/>
        </authorList>
    </citation>
    <scope>NUCLEOTIDE SEQUENCE [LARGE SCALE GENOMIC DNA]</scope>
    <source>
        <strain evidence="3">HHB-11173 SS5</strain>
    </source>
</reference>
<gene>
    <name evidence="2" type="ORF">PUNSTDRAFT_76079</name>
</gene>
<feature type="domain" description="Tc1-like transposase DDE" evidence="1">
    <location>
        <begin position="1"/>
        <end position="30"/>
    </location>
</feature>
<organism evidence="2 3">
    <name type="scientific">Punctularia strigosozonata (strain HHB-11173)</name>
    <name type="common">White-rot fungus</name>
    <dbReference type="NCBI Taxonomy" id="741275"/>
    <lineage>
        <taxon>Eukaryota</taxon>
        <taxon>Fungi</taxon>
        <taxon>Dikarya</taxon>
        <taxon>Basidiomycota</taxon>
        <taxon>Agaricomycotina</taxon>
        <taxon>Agaricomycetes</taxon>
        <taxon>Corticiales</taxon>
        <taxon>Punctulariaceae</taxon>
        <taxon>Punctularia</taxon>
    </lineage>
</organism>
<dbReference type="InterPro" id="IPR036397">
    <property type="entry name" value="RNaseH_sf"/>
</dbReference>
<dbReference type="GO" id="GO:0003676">
    <property type="term" value="F:nucleic acid binding"/>
    <property type="evidence" value="ECO:0007669"/>
    <property type="project" value="InterPro"/>
</dbReference>
<feature type="non-terminal residue" evidence="2">
    <location>
        <position position="1"/>
    </location>
</feature>
<proteinExistence type="predicted"/>
<dbReference type="eggNOG" id="ENOG502T1XV">
    <property type="taxonomic scope" value="Eukaryota"/>
</dbReference>
<dbReference type="Pfam" id="PF13358">
    <property type="entry name" value="DDE_3"/>
    <property type="match status" value="1"/>
</dbReference>
<evidence type="ECO:0000259" key="1">
    <source>
        <dbReference type="Pfam" id="PF13358"/>
    </source>
</evidence>
<dbReference type="InterPro" id="IPR038717">
    <property type="entry name" value="Tc1-like_DDE_dom"/>
</dbReference>
<dbReference type="RefSeq" id="XP_007388240.1">
    <property type="nucleotide sequence ID" value="XM_007388178.1"/>
</dbReference>
<dbReference type="GeneID" id="18885627"/>
<dbReference type="OMA" id="WFRDSGY"/>
<dbReference type="KEGG" id="psq:PUNSTDRAFT_76079"/>
<name>R7S207_PUNST</name>
<dbReference type="HOGENOM" id="CLU_056788_12_1_1"/>